<name>A0A2N1PVD1_9BACT</name>
<dbReference type="PANTHER" id="PTHR43155:SF2">
    <property type="entry name" value="CYCLIC DI-GMP PHOSPHODIESTERASE PA4108"/>
    <property type="match status" value="1"/>
</dbReference>
<evidence type="ECO:0000313" key="5">
    <source>
        <dbReference type="EMBL" id="PKK92252.1"/>
    </source>
</evidence>
<dbReference type="Gene3D" id="3.30.450.40">
    <property type="match status" value="1"/>
</dbReference>
<dbReference type="NCBIfam" id="TIGR00277">
    <property type="entry name" value="HDIG"/>
    <property type="match status" value="1"/>
</dbReference>
<feature type="transmembrane region" description="Helical" evidence="2">
    <location>
        <begin position="47"/>
        <end position="64"/>
    </location>
</feature>
<dbReference type="AlphaFoldDB" id="A0A2N1PVD1"/>
<dbReference type="PROSITE" id="PS51832">
    <property type="entry name" value="HD_GYP"/>
    <property type="match status" value="1"/>
</dbReference>
<dbReference type="SMART" id="SM00471">
    <property type="entry name" value="HDc"/>
    <property type="match status" value="1"/>
</dbReference>
<dbReference type="InterPro" id="IPR003607">
    <property type="entry name" value="HD/PDEase_dom"/>
</dbReference>
<dbReference type="SMART" id="SM00065">
    <property type="entry name" value="GAF"/>
    <property type="match status" value="1"/>
</dbReference>
<evidence type="ECO:0000256" key="2">
    <source>
        <dbReference type="SAM" id="Phobius"/>
    </source>
</evidence>
<dbReference type="PROSITE" id="PS51831">
    <property type="entry name" value="HD"/>
    <property type="match status" value="1"/>
</dbReference>
<dbReference type="InterPro" id="IPR037522">
    <property type="entry name" value="HD_GYP_dom"/>
</dbReference>
<dbReference type="SUPFAM" id="SSF109604">
    <property type="entry name" value="HD-domain/PDEase-like"/>
    <property type="match status" value="1"/>
</dbReference>
<organism evidence="5 6">
    <name type="scientific">Candidatus Wallbacteria bacterium HGW-Wallbacteria-1</name>
    <dbReference type="NCBI Taxonomy" id="2013854"/>
    <lineage>
        <taxon>Bacteria</taxon>
        <taxon>Candidatus Walliibacteriota</taxon>
    </lineage>
</organism>
<sequence>MNQNTENKNNSRIEAQNTAFPAMYTLGACLVPSMVAAGTLRYLNASSMASFSMFTAVFIISYLMNRLCIPLRATNCPADNDDDRTIKSLRTELEKTRQTLESKSHQLENARELTKAVTCVLNLETLLSMILDKGLELAAAKTGSIMLLDYDTNYLTVKVARGMARDIQKKVRVKIGEGIAGHVFKTGNPLLIRDIENAGEFSKKSSSKYETHSLISVPLKIKERCIGVFNINNKQDGTSFNDDDLATIALLAAYASISIDTARLYDNLSKSIISIVKLATNALEAKDSYTAGHSERVTEFGTEIAKAMGLEEERIEIIRQAGLLHDIGKIGINDAVLLKPSRLTEEEFEIIKTHPAIGYAIVAPMEISLEVREAILHHHERYDGRGYPDGQKNDEISLEARVLCVADSFDAMTSTRAYRKSLPNHIVAKELIKCSGSQFDPEVVQVFLDILKERQFYTDEDMDAINEELEKDKAKGGRY</sequence>
<keyword evidence="2" id="KW-0472">Membrane</keyword>
<evidence type="ECO:0000259" key="4">
    <source>
        <dbReference type="PROSITE" id="PS51832"/>
    </source>
</evidence>
<accession>A0A2N1PVD1</accession>
<dbReference type="InterPro" id="IPR029016">
    <property type="entry name" value="GAF-like_dom_sf"/>
</dbReference>
<dbReference type="EMBL" id="PGXC01000001">
    <property type="protein sequence ID" value="PKK92252.1"/>
    <property type="molecule type" value="Genomic_DNA"/>
</dbReference>
<proteinExistence type="predicted"/>
<keyword evidence="2" id="KW-0812">Transmembrane</keyword>
<comment type="caution">
    <text evidence="5">The sequence shown here is derived from an EMBL/GenBank/DDBJ whole genome shotgun (WGS) entry which is preliminary data.</text>
</comment>
<dbReference type="Pfam" id="PF13185">
    <property type="entry name" value="GAF_2"/>
    <property type="match status" value="1"/>
</dbReference>
<dbReference type="InterPro" id="IPR003018">
    <property type="entry name" value="GAF"/>
</dbReference>
<dbReference type="InterPro" id="IPR006675">
    <property type="entry name" value="HDIG_dom"/>
</dbReference>
<keyword evidence="2" id="KW-1133">Transmembrane helix</keyword>
<feature type="coiled-coil region" evidence="1">
    <location>
        <begin position="86"/>
        <end position="113"/>
    </location>
</feature>
<dbReference type="PANTHER" id="PTHR43155">
    <property type="entry name" value="CYCLIC DI-GMP PHOSPHODIESTERASE PA4108-RELATED"/>
    <property type="match status" value="1"/>
</dbReference>
<evidence type="ECO:0000313" key="6">
    <source>
        <dbReference type="Proteomes" id="UP000233256"/>
    </source>
</evidence>
<dbReference type="InterPro" id="IPR006674">
    <property type="entry name" value="HD_domain"/>
</dbReference>
<dbReference type="SUPFAM" id="SSF55781">
    <property type="entry name" value="GAF domain-like"/>
    <property type="match status" value="1"/>
</dbReference>
<gene>
    <name evidence="5" type="ORF">CVV64_02230</name>
</gene>
<dbReference type="Pfam" id="PF13487">
    <property type="entry name" value="HD_5"/>
    <property type="match status" value="1"/>
</dbReference>
<keyword evidence="1" id="KW-0175">Coiled coil</keyword>
<dbReference type="CDD" id="cd00077">
    <property type="entry name" value="HDc"/>
    <property type="match status" value="1"/>
</dbReference>
<dbReference type="Gene3D" id="1.10.3210.10">
    <property type="entry name" value="Hypothetical protein af1432"/>
    <property type="match status" value="1"/>
</dbReference>
<feature type="domain" description="HD-GYP" evidence="4">
    <location>
        <begin position="268"/>
        <end position="463"/>
    </location>
</feature>
<reference evidence="5 6" key="1">
    <citation type="journal article" date="2017" name="ISME J.">
        <title>Potential for microbial H2 and metal transformations associated with novel bacteria and archaea in deep terrestrial subsurface sediments.</title>
        <authorList>
            <person name="Hernsdorf A.W."/>
            <person name="Amano Y."/>
            <person name="Miyakawa K."/>
            <person name="Ise K."/>
            <person name="Suzuki Y."/>
            <person name="Anantharaman K."/>
            <person name="Probst A."/>
            <person name="Burstein D."/>
            <person name="Thomas B.C."/>
            <person name="Banfield J.F."/>
        </authorList>
    </citation>
    <scope>NUCLEOTIDE SEQUENCE [LARGE SCALE GENOMIC DNA]</scope>
    <source>
        <strain evidence="5">HGW-Wallbacteria-1</strain>
    </source>
</reference>
<evidence type="ECO:0000259" key="3">
    <source>
        <dbReference type="PROSITE" id="PS51831"/>
    </source>
</evidence>
<evidence type="ECO:0000256" key="1">
    <source>
        <dbReference type="SAM" id="Coils"/>
    </source>
</evidence>
<dbReference type="Proteomes" id="UP000233256">
    <property type="component" value="Unassembled WGS sequence"/>
</dbReference>
<feature type="domain" description="HD" evidence="3">
    <location>
        <begin position="290"/>
        <end position="412"/>
    </location>
</feature>
<protein>
    <submittedName>
        <fullName evidence="5">Uncharacterized protein</fullName>
    </submittedName>
</protein>